<feature type="non-terminal residue" evidence="1">
    <location>
        <position position="131"/>
    </location>
</feature>
<proteinExistence type="predicted"/>
<comment type="caution">
    <text evidence="1">The sequence shown here is derived from an EMBL/GenBank/DDBJ whole genome shotgun (WGS) entry which is preliminary data.</text>
</comment>
<evidence type="ECO:0000313" key="1">
    <source>
        <dbReference type="EMBL" id="OWK00340.1"/>
    </source>
</evidence>
<feature type="non-terminal residue" evidence="1">
    <location>
        <position position="1"/>
    </location>
</feature>
<gene>
    <name evidence="1" type="ORF">Celaphus_00019315</name>
</gene>
<accession>A0A212C300</accession>
<dbReference type="AlphaFoldDB" id="A0A212C300"/>
<protein>
    <submittedName>
        <fullName evidence="1">Uncharacterized protein</fullName>
    </submittedName>
</protein>
<keyword evidence="2" id="KW-1185">Reference proteome</keyword>
<reference evidence="1 2" key="1">
    <citation type="journal article" date="2018" name="Mol. Genet. Genomics">
        <title>The red deer Cervus elaphus genome CerEla1.0: sequencing, annotating, genes, and chromosomes.</title>
        <authorList>
            <person name="Bana N.A."/>
            <person name="Nyiri A."/>
            <person name="Nagy J."/>
            <person name="Frank K."/>
            <person name="Nagy T."/>
            <person name="Steger V."/>
            <person name="Schiller M."/>
            <person name="Lakatos P."/>
            <person name="Sugar L."/>
            <person name="Horn P."/>
            <person name="Barta E."/>
            <person name="Orosz L."/>
        </authorList>
    </citation>
    <scope>NUCLEOTIDE SEQUENCE [LARGE SCALE GENOMIC DNA]</scope>
    <source>
        <strain evidence="1">Hungarian</strain>
    </source>
</reference>
<dbReference type="EMBL" id="MKHE01000032">
    <property type="protein sequence ID" value="OWK00340.1"/>
    <property type="molecule type" value="Genomic_DNA"/>
</dbReference>
<name>A0A212C300_CEREH</name>
<dbReference type="Proteomes" id="UP000242450">
    <property type="component" value="Chromosome 32"/>
</dbReference>
<organism evidence="1 2">
    <name type="scientific">Cervus elaphus hippelaphus</name>
    <name type="common">European red deer</name>
    <dbReference type="NCBI Taxonomy" id="46360"/>
    <lineage>
        <taxon>Eukaryota</taxon>
        <taxon>Metazoa</taxon>
        <taxon>Chordata</taxon>
        <taxon>Craniata</taxon>
        <taxon>Vertebrata</taxon>
        <taxon>Euteleostomi</taxon>
        <taxon>Mammalia</taxon>
        <taxon>Eutheria</taxon>
        <taxon>Laurasiatheria</taxon>
        <taxon>Artiodactyla</taxon>
        <taxon>Ruminantia</taxon>
        <taxon>Pecora</taxon>
        <taxon>Cervidae</taxon>
        <taxon>Cervinae</taxon>
        <taxon>Cervus</taxon>
    </lineage>
</organism>
<evidence type="ECO:0000313" key="2">
    <source>
        <dbReference type="Proteomes" id="UP000242450"/>
    </source>
</evidence>
<sequence>VSQAAFLQSPTPGDDAEPRCWLEAGLGGREAEARAEKVELGGDVGRGNAAAAPTSEAVVGPWAAGNSPGAFEAFRGLLVSSEATQMREETWVLTASSALWSGWSVFWDFRTLDRDGTGQMQVDTQEGPQLS</sequence>